<dbReference type="Proteomes" id="UP000680348">
    <property type="component" value="Unassembled WGS sequence"/>
</dbReference>
<evidence type="ECO:0000259" key="1">
    <source>
        <dbReference type="Pfam" id="PF06527"/>
    </source>
</evidence>
<protein>
    <submittedName>
        <fullName evidence="2">TniQ family protein</fullName>
    </submittedName>
</protein>
<sequence>MNRLAELLPFNAGETVASYCSRLAATCGYRHARSFGFDLSFRFQGLAIGDEPELEKFASILDVSASSLSPGAVVTNGHMNVLACEKLTRSHMERQRLRFCPFCVQDDERDKGGRRGFRSYGRLSWLVKPIRACRHHGARLITSDRKMHPMFIMISQPIWRRKRIISTTCWRRPHQWSPTHFSVMSRHVSGAQRLNPRGSTPCRFMLRSACARPSAHRKGMTSGSTAMR</sequence>
<name>A0A942DXV6_9HYPH</name>
<dbReference type="AlphaFoldDB" id="A0A942DXV6"/>
<feature type="domain" description="TniQ" evidence="1">
    <location>
        <begin position="10"/>
        <end position="140"/>
    </location>
</feature>
<dbReference type="Pfam" id="PF06527">
    <property type="entry name" value="TniQ"/>
    <property type="match status" value="1"/>
</dbReference>
<evidence type="ECO:0000313" key="3">
    <source>
        <dbReference type="Proteomes" id="UP000680348"/>
    </source>
</evidence>
<dbReference type="EMBL" id="JAGWCR010000006">
    <property type="protein sequence ID" value="MBS3649408.1"/>
    <property type="molecule type" value="Genomic_DNA"/>
</dbReference>
<accession>A0A942DXV6</accession>
<keyword evidence="3" id="KW-1185">Reference proteome</keyword>
<organism evidence="2 3">
    <name type="scientific">Pseudaminobacter soli</name>
    <name type="common">ex Zhang et al. 2022</name>
    <dbReference type="NCBI Taxonomy" id="2831468"/>
    <lineage>
        <taxon>Bacteria</taxon>
        <taxon>Pseudomonadati</taxon>
        <taxon>Pseudomonadota</taxon>
        <taxon>Alphaproteobacteria</taxon>
        <taxon>Hyphomicrobiales</taxon>
        <taxon>Phyllobacteriaceae</taxon>
        <taxon>Pseudaminobacter</taxon>
    </lineage>
</organism>
<reference evidence="2" key="1">
    <citation type="submission" date="2021-04" db="EMBL/GenBank/DDBJ databases">
        <title>Pseudaminobacter soli sp. nov., isolated from paddy soil contaminated by heavy metals.</title>
        <authorList>
            <person name="Zhang K."/>
        </authorList>
    </citation>
    <scope>NUCLEOTIDE SEQUENCE</scope>
    <source>
        <strain evidence="2">19-2017</strain>
    </source>
</reference>
<gene>
    <name evidence="2" type="ORF">KEU06_12395</name>
</gene>
<evidence type="ECO:0000313" key="2">
    <source>
        <dbReference type="EMBL" id="MBS3649408.1"/>
    </source>
</evidence>
<comment type="caution">
    <text evidence="2">The sequence shown here is derived from an EMBL/GenBank/DDBJ whole genome shotgun (WGS) entry which is preliminary data.</text>
</comment>
<dbReference type="InterPro" id="IPR009492">
    <property type="entry name" value="TniQ"/>
</dbReference>
<proteinExistence type="predicted"/>